<evidence type="ECO:0000256" key="8">
    <source>
        <dbReference type="ARBA" id="ARBA00023306"/>
    </source>
</evidence>
<comment type="similarity">
    <text evidence="10 12">Belongs to the EPSP synthase family. MurA subfamily.</text>
</comment>
<dbReference type="CDD" id="cd01555">
    <property type="entry name" value="UdpNAET"/>
    <property type="match status" value="1"/>
</dbReference>
<keyword evidence="6 12" id="KW-0133">Cell shape</keyword>
<dbReference type="GO" id="GO:0071555">
    <property type="term" value="P:cell wall organization"/>
    <property type="evidence" value="ECO:0007669"/>
    <property type="project" value="UniProtKB-KW"/>
</dbReference>
<comment type="pathway">
    <text evidence="2 12">Cell wall biogenesis; peptidoglycan biosynthesis.</text>
</comment>
<organism evidence="14 15">
    <name type="scientific">Dellaglioa algida DSM 15638</name>
    <dbReference type="NCBI Taxonomy" id="1423719"/>
    <lineage>
        <taxon>Bacteria</taxon>
        <taxon>Bacillati</taxon>
        <taxon>Bacillota</taxon>
        <taxon>Bacilli</taxon>
        <taxon>Lactobacillales</taxon>
        <taxon>Lactobacillaceae</taxon>
        <taxon>Dellaglioa</taxon>
    </lineage>
</organism>
<dbReference type="InterPro" id="IPR013792">
    <property type="entry name" value="RNA3'P_cycl/enolpyr_Trfase_a/b"/>
</dbReference>
<evidence type="ECO:0000313" key="14">
    <source>
        <dbReference type="EMBL" id="KRK45632.1"/>
    </source>
</evidence>
<evidence type="ECO:0000259" key="13">
    <source>
        <dbReference type="Pfam" id="PF00275"/>
    </source>
</evidence>
<keyword evidence="8 12" id="KW-0131">Cell cycle</keyword>
<dbReference type="OrthoDB" id="9803760at2"/>
<dbReference type="InterPro" id="IPR005750">
    <property type="entry name" value="UDP_GlcNAc_COvinyl_MurA"/>
</dbReference>
<comment type="subcellular location">
    <subcellularLocation>
        <location evidence="1 12">Cytoplasm</location>
    </subcellularLocation>
</comment>
<sequence>MKKMIIRGGKKLSGEVIIGGAKNSTVALIPAAILADTPVHFDSVPDILDVHNLMKILDQMNVKSEFNEGNLTVDPTMIKDEPLPGGAIKSLRASYYFMGALLGRFGRAIVGFPGGDNIGPRPIDQHIKGFKALGAEVIEEDDAVIITSGPEGLKGARIFMDLVSVGATINILLAAVRAKGTTVIENAAKEPEIIDIATFLNNMGAHIRGAGTGEIRIQGVDSLRAVNTHTIIPDRIEAGTYLSLAAAMGEGVLVKNVITEHLDSFLAKLSEMGVTFKVNEDSIFVPGGDEIIPIEVTTSPYPGFATDLQQPITAVMIKAAGESRIVDTLYPERIKHIPEMQRMGVKIESKDGVIRINQSTELTGQTVYADEIRAGAALLEVALMTNGTTVIEKAENILRGYDCVVKKMTNLSADVEIIDED</sequence>
<dbReference type="HAMAP" id="MF_00111">
    <property type="entry name" value="MurA"/>
    <property type="match status" value="1"/>
</dbReference>
<accession>A0A0R1HHE0</accession>
<dbReference type="UniPathway" id="UPA00219"/>
<dbReference type="GO" id="GO:0005737">
    <property type="term" value="C:cytoplasm"/>
    <property type="evidence" value="ECO:0007669"/>
    <property type="project" value="UniProtKB-SubCell"/>
</dbReference>
<dbReference type="GeneID" id="83549241"/>
<dbReference type="GO" id="GO:0019277">
    <property type="term" value="P:UDP-N-acetylgalactosamine biosynthetic process"/>
    <property type="evidence" value="ECO:0007669"/>
    <property type="project" value="InterPro"/>
</dbReference>
<proteinExistence type="inferred from homology"/>
<evidence type="ECO:0000256" key="1">
    <source>
        <dbReference type="ARBA" id="ARBA00004496"/>
    </source>
</evidence>
<feature type="binding site" evidence="12">
    <location>
        <position position="307"/>
    </location>
    <ligand>
        <name>UDP-N-acetyl-alpha-D-glucosamine</name>
        <dbReference type="ChEBI" id="CHEBI:57705"/>
    </ligand>
</feature>
<dbReference type="Proteomes" id="UP000051450">
    <property type="component" value="Unassembled WGS sequence"/>
</dbReference>
<evidence type="ECO:0000256" key="3">
    <source>
        <dbReference type="ARBA" id="ARBA00022490"/>
    </source>
</evidence>
<dbReference type="SUPFAM" id="SSF55205">
    <property type="entry name" value="EPT/RTPC-like"/>
    <property type="match status" value="1"/>
</dbReference>
<dbReference type="NCBIfam" id="NF006873">
    <property type="entry name" value="PRK09369.1"/>
    <property type="match status" value="1"/>
</dbReference>
<dbReference type="EC" id="2.5.1.7" evidence="12"/>
<evidence type="ECO:0000256" key="5">
    <source>
        <dbReference type="ARBA" id="ARBA00022679"/>
    </source>
</evidence>
<keyword evidence="3 12" id="KW-0963">Cytoplasm</keyword>
<keyword evidence="7 12" id="KW-0573">Peptidoglycan synthesis</keyword>
<evidence type="ECO:0000256" key="7">
    <source>
        <dbReference type="ARBA" id="ARBA00022984"/>
    </source>
</evidence>
<dbReference type="GO" id="GO:0008760">
    <property type="term" value="F:UDP-N-acetylglucosamine 1-carboxyvinyltransferase activity"/>
    <property type="evidence" value="ECO:0007669"/>
    <property type="project" value="UniProtKB-UniRule"/>
</dbReference>
<dbReference type="PANTHER" id="PTHR43783">
    <property type="entry name" value="UDP-N-ACETYLGLUCOSAMINE 1-CARBOXYVINYLTRANSFERASE"/>
    <property type="match status" value="1"/>
</dbReference>
<dbReference type="PATRIC" id="fig|1423719.4.peg.1304"/>
<dbReference type="EMBL" id="AZDI01000006">
    <property type="protein sequence ID" value="KRK45632.1"/>
    <property type="molecule type" value="Genomic_DNA"/>
</dbReference>
<dbReference type="AlphaFoldDB" id="A0A0R1HHE0"/>
<evidence type="ECO:0000256" key="6">
    <source>
        <dbReference type="ARBA" id="ARBA00022960"/>
    </source>
</evidence>
<comment type="caution">
    <text evidence="14">The sequence shown here is derived from an EMBL/GenBank/DDBJ whole genome shotgun (WGS) entry which is preliminary data.</text>
</comment>
<name>A0A0R1HHE0_9LACO</name>
<dbReference type="RefSeq" id="WP_057974338.1">
    <property type="nucleotide sequence ID" value="NZ_AZDI01000006.1"/>
</dbReference>
<evidence type="ECO:0000313" key="15">
    <source>
        <dbReference type="Proteomes" id="UP000051450"/>
    </source>
</evidence>
<feature type="active site" description="Proton donor" evidence="12">
    <location>
        <position position="116"/>
    </location>
</feature>
<dbReference type="Gene3D" id="3.65.10.10">
    <property type="entry name" value="Enolpyruvate transferase domain"/>
    <property type="match status" value="2"/>
</dbReference>
<evidence type="ECO:0000256" key="11">
    <source>
        <dbReference type="ARBA" id="ARBA00047527"/>
    </source>
</evidence>
<dbReference type="GO" id="GO:0008360">
    <property type="term" value="P:regulation of cell shape"/>
    <property type="evidence" value="ECO:0007669"/>
    <property type="project" value="UniProtKB-KW"/>
</dbReference>
<gene>
    <name evidence="12" type="primary">murA</name>
    <name evidence="14" type="ORF">FC66_GL001283</name>
</gene>
<dbReference type="InterPro" id="IPR050068">
    <property type="entry name" value="MurA_subfamily"/>
</dbReference>
<keyword evidence="5 12" id="KW-0808">Transferase</keyword>
<dbReference type="InterPro" id="IPR001986">
    <property type="entry name" value="Enolpyruvate_Tfrase_dom"/>
</dbReference>
<comment type="catalytic activity">
    <reaction evidence="11 12">
        <text>phosphoenolpyruvate + UDP-N-acetyl-alpha-D-glucosamine = UDP-N-acetyl-3-O-(1-carboxyvinyl)-alpha-D-glucosamine + phosphate</text>
        <dbReference type="Rhea" id="RHEA:18681"/>
        <dbReference type="ChEBI" id="CHEBI:43474"/>
        <dbReference type="ChEBI" id="CHEBI:57705"/>
        <dbReference type="ChEBI" id="CHEBI:58702"/>
        <dbReference type="ChEBI" id="CHEBI:68483"/>
        <dbReference type="EC" id="2.5.1.7"/>
    </reaction>
</comment>
<keyword evidence="4 12" id="KW-0132">Cell division</keyword>
<feature type="binding site" evidence="12">
    <location>
        <position position="329"/>
    </location>
    <ligand>
        <name>UDP-N-acetyl-alpha-D-glucosamine</name>
        <dbReference type="ChEBI" id="CHEBI:57705"/>
    </ligand>
</feature>
<evidence type="ECO:0000256" key="4">
    <source>
        <dbReference type="ARBA" id="ARBA00022618"/>
    </source>
</evidence>
<comment type="caution">
    <text evidence="12">Lacks conserved residue(s) required for the propagation of feature annotation.</text>
</comment>
<dbReference type="InterPro" id="IPR036968">
    <property type="entry name" value="Enolpyruvate_Tfrase_sf"/>
</dbReference>
<protein>
    <recommendedName>
        <fullName evidence="12">UDP-N-acetylglucosamine 1-carboxyvinyltransferase</fullName>
        <ecNumber evidence="12">2.5.1.7</ecNumber>
    </recommendedName>
    <alternativeName>
        <fullName evidence="12">Enoylpyruvate transferase</fullName>
    </alternativeName>
    <alternativeName>
        <fullName evidence="12">UDP-N-acetylglucosamine enolpyruvyl transferase</fullName>
        <shortName evidence="12">EPT</shortName>
    </alternativeName>
</protein>
<keyword evidence="9 12" id="KW-0961">Cell wall biogenesis/degradation</keyword>
<dbReference type="Pfam" id="PF00275">
    <property type="entry name" value="EPSP_synthase"/>
    <property type="match status" value="1"/>
</dbReference>
<dbReference type="NCBIfam" id="TIGR01072">
    <property type="entry name" value="murA"/>
    <property type="match status" value="1"/>
</dbReference>
<comment type="function">
    <text evidence="12">Cell wall formation. Adds enolpyruvyl to UDP-N-acetylglucosamine.</text>
</comment>
<evidence type="ECO:0000256" key="2">
    <source>
        <dbReference type="ARBA" id="ARBA00004752"/>
    </source>
</evidence>
<evidence type="ECO:0000256" key="10">
    <source>
        <dbReference type="ARBA" id="ARBA00038367"/>
    </source>
</evidence>
<keyword evidence="15" id="KW-1185">Reference proteome</keyword>
<evidence type="ECO:0000256" key="12">
    <source>
        <dbReference type="HAMAP-Rule" id="MF_00111"/>
    </source>
</evidence>
<reference evidence="14 15" key="1">
    <citation type="journal article" date="2015" name="Genome Announc.">
        <title>Expanding the biotechnology potential of lactobacilli through comparative genomics of 213 strains and associated genera.</title>
        <authorList>
            <person name="Sun Z."/>
            <person name="Harris H.M."/>
            <person name="McCann A."/>
            <person name="Guo C."/>
            <person name="Argimon S."/>
            <person name="Zhang W."/>
            <person name="Yang X."/>
            <person name="Jeffery I.B."/>
            <person name="Cooney J.C."/>
            <person name="Kagawa T.F."/>
            <person name="Liu W."/>
            <person name="Song Y."/>
            <person name="Salvetti E."/>
            <person name="Wrobel A."/>
            <person name="Rasinkangas P."/>
            <person name="Parkhill J."/>
            <person name="Rea M.C."/>
            <person name="O'Sullivan O."/>
            <person name="Ritari J."/>
            <person name="Douillard F.P."/>
            <person name="Paul Ross R."/>
            <person name="Yang R."/>
            <person name="Briner A.E."/>
            <person name="Felis G.E."/>
            <person name="de Vos W.M."/>
            <person name="Barrangou R."/>
            <person name="Klaenhammer T.R."/>
            <person name="Caufield P.W."/>
            <person name="Cui Y."/>
            <person name="Zhang H."/>
            <person name="O'Toole P.W."/>
        </authorList>
    </citation>
    <scope>NUCLEOTIDE SEQUENCE [LARGE SCALE GENOMIC DNA]</scope>
    <source>
        <strain evidence="14 15">DSM 15638</strain>
    </source>
</reference>
<feature type="binding site" evidence="12">
    <location>
        <position position="92"/>
    </location>
    <ligand>
        <name>UDP-N-acetyl-alpha-D-glucosamine</name>
        <dbReference type="ChEBI" id="CHEBI:57705"/>
    </ligand>
</feature>
<dbReference type="STRING" id="1423719.FC66_GL001283"/>
<evidence type="ECO:0000256" key="9">
    <source>
        <dbReference type="ARBA" id="ARBA00023316"/>
    </source>
</evidence>
<feature type="binding site" evidence="12">
    <location>
        <begin position="22"/>
        <end position="23"/>
    </location>
    <ligand>
        <name>phosphoenolpyruvate</name>
        <dbReference type="ChEBI" id="CHEBI:58702"/>
    </ligand>
</feature>
<dbReference type="NCBIfam" id="NF009470">
    <property type="entry name" value="PRK12830.1"/>
    <property type="match status" value="1"/>
</dbReference>
<feature type="domain" description="Enolpyruvate transferase" evidence="13">
    <location>
        <begin position="7"/>
        <end position="408"/>
    </location>
</feature>
<feature type="binding site" evidence="12">
    <location>
        <begin position="121"/>
        <end position="125"/>
    </location>
    <ligand>
        <name>UDP-N-acetyl-alpha-D-glucosamine</name>
        <dbReference type="ChEBI" id="CHEBI:57705"/>
    </ligand>
</feature>
<dbReference type="GO" id="GO:0051301">
    <property type="term" value="P:cell division"/>
    <property type="evidence" value="ECO:0007669"/>
    <property type="project" value="UniProtKB-KW"/>
</dbReference>
<dbReference type="PANTHER" id="PTHR43783:SF2">
    <property type="entry name" value="UDP-N-ACETYLGLUCOSAMINE 1-CARBOXYVINYLTRANSFERASE 2"/>
    <property type="match status" value="1"/>
</dbReference>
<dbReference type="GO" id="GO:0009252">
    <property type="term" value="P:peptidoglycan biosynthetic process"/>
    <property type="evidence" value="ECO:0007669"/>
    <property type="project" value="UniProtKB-UniRule"/>
</dbReference>